<evidence type="ECO:0000256" key="1">
    <source>
        <dbReference type="SAM" id="MobiDB-lite"/>
    </source>
</evidence>
<dbReference type="Proteomes" id="UP000198372">
    <property type="component" value="Unassembled WGS sequence"/>
</dbReference>
<name>A0A238FF75_9BASI</name>
<feature type="region of interest" description="Disordered" evidence="1">
    <location>
        <begin position="1"/>
        <end position="49"/>
    </location>
</feature>
<proteinExistence type="predicted"/>
<sequence>MARSPQSYDRSEPRDPKRALPHTYPYSDNTVAVELGGRTPTEGESEKER</sequence>
<accession>A0A238FF75</accession>
<keyword evidence="3" id="KW-1185">Reference proteome</keyword>
<evidence type="ECO:0000313" key="2">
    <source>
        <dbReference type="EMBL" id="SCV69736.1"/>
    </source>
</evidence>
<feature type="compositionally biased region" description="Basic and acidic residues" evidence="1">
    <location>
        <begin position="9"/>
        <end position="18"/>
    </location>
</feature>
<reference evidence="3" key="1">
    <citation type="submission" date="2016-09" db="EMBL/GenBank/DDBJ databases">
        <authorList>
            <person name="Jeantristanb JTB J.-T."/>
            <person name="Ricardo R."/>
        </authorList>
    </citation>
    <scope>NUCLEOTIDE SEQUENCE [LARGE SCALE GENOMIC DNA]</scope>
</reference>
<dbReference type="AlphaFoldDB" id="A0A238FF75"/>
<organism evidence="2 3">
    <name type="scientific">Microbotryum intermedium</name>
    <dbReference type="NCBI Taxonomy" id="269621"/>
    <lineage>
        <taxon>Eukaryota</taxon>
        <taxon>Fungi</taxon>
        <taxon>Dikarya</taxon>
        <taxon>Basidiomycota</taxon>
        <taxon>Pucciniomycotina</taxon>
        <taxon>Microbotryomycetes</taxon>
        <taxon>Microbotryales</taxon>
        <taxon>Microbotryaceae</taxon>
        <taxon>Microbotryum</taxon>
    </lineage>
</organism>
<evidence type="ECO:0000313" key="3">
    <source>
        <dbReference type="Proteomes" id="UP000198372"/>
    </source>
</evidence>
<dbReference type="EMBL" id="FMSP01000005">
    <property type="protein sequence ID" value="SCV69736.1"/>
    <property type="molecule type" value="Genomic_DNA"/>
</dbReference>
<gene>
    <name evidence="2" type="ORF">BQ2448_1130</name>
</gene>
<protein>
    <submittedName>
        <fullName evidence="2">BQ2448_1130 protein</fullName>
    </submittedName>
</protein>